<sequence length="41" mass="4739">MYGEIYLPCTMPEPPKRNFFTNLFSGTFNAVDRDELCKCSC</sequence>
<protein>
    <submittedName>
        <fullName evidence="1">Uncharacterized protein</fullName>
    </submittedName>
</protein>
<proteinExistence type="predicted"/>
<gene>
    <name evidence="1" type="ORF">DILT_LOCUS14955</name>
</gene>
<evidence type="ECO:0000313" key="2">
    <source>
        <dbReference type="Proteomes" id="UP000281553"/>
    </source>
</evidence>
<organism evidence="1 2">
    <name type="scientific">Dibothriocephalus latus</name>
    <name type="common">Fish tapeworm</name>
    <name type="synonym">Diphyllobothrium latum</name>
    <dbReference type="NCBI Taxonomy" id="60516"/>
    <lineage>
        <taxon>Eukaryota</taxon>
        <taxon>Metazoa</taxon>
        <taxon>Spiralia</taxon>
        <taxon>Lophotrochozoa</taxon>
        <taxon>Platyhelminthes</taxon>
        <taxon>Cestoda</taxon>
        <taxon>Eucestoda</taxon>
        <taxon>Diphyllobothriidea</taxon>
        <taxon>Diphyllobothriidae</taxon>
        <taxon>Dibothriocephalus</taxon>
    </lineage>
</organism>
<name>A0A3P7MTL7_DIBLA</name>
<accession>A0A3P7MTL7</accession>
<reference evidence="1 2" key="1">
    <citation type="submission" date="2018-11" db="EMBL/GenBank/DDBJ databases">
        <authorList>
            <consortium name="Pathogen Informatics"/>
        </authorList>
    </citation>
    <scope>NUCLEOTIDE SEQUENCE [LARGE SCALE GENOMIC DNA]</scope>
</reference>
<dbReference type="AlphaFoldDB" id="A0A3P7MTL7"/>
<dbReference type="Proteomes" id="UP000281553">
    <property type="component" value="Unassembled WGS sequence"/>
</dbReference>
<keyword evidence="2" id="KW-1185">Reference proteome</keyword>
<evidence type="ECO:0000313" key="1">
    <source>
        <dbReference type="EMBL" id="VDN27183.1"/>
    </source>
</evidence>
<dbReference type="EMBL" id="UYRU01076657">
    <property type="protein sequence ID" value="VDN27183.1"/>
    <property type="molecule type" value="Genomic_DNA"/>
</dbReference>
<dbReference type="OrthoDB" id="19944at2759"/>